<evidence type="ECO:0000259" key="6">
    <source>
        <dbReference type="PROSITE" id="PS50071"/>
    </source>
</evidence>
<dbReference type="SUPFAM" id="SSF46689">
    <property type="entry name" value="Homeodomain-like"/>
    <property type="match status" value="1"/>
</dbReference>
<dbReference type="Gene3D" id="1.10.10.60">
    <property type="entry name" value="Homeodomain-like"/>
    <property type="match status" value="1"/>
</dbReference>
<evidence type="ECO:0000256" key="4">
    <source>
        <dbReference type="PROSITE-ProRule" id="PRU00108"/>
    </source>
</evidence>
<dbReference type="PROSITE" id="PS50071">
    <property type="entry name" value="HOMEOBOX_2"/>
    <property type="match status" value="1"/>
</dbReference>
<sequence length="192" mass="22048">MNSYPQSYNFYATSPSLPCTYSNFNTPSSSYCSCCYSSTPYYPQQTSPTFVFSPPISPFIPQHTPISTPTVTTTQSIQTQQSSSKITRLQYTNKDRYILNELFKRTPYPNAIQRDLIAQQLGITSEQIRIWFQNRRRLQTQRDTGERLTTANEISALQQGKTYVNSNELKNLINEVAQYKNAPPRLRLNESS</sequence>
<feature type="domain" description="Homeobox" evidence="6">
    <location>
        <begin position="82"/>
        <end position="142"/>
    </location>
</feature>
<dbReference type="InterPro" id="IPR009057">
    <property type="entry name" value="Homeodomain-like_sf"/>
</dbReference>
<dbReference type="CDD" id="cd00086">
    <property type="entry name" value="homeodomain"/>
    <property type="match status" value="1"/>
</dbReference>
<dbReference type="PANTHER" id="PTHR24327:SF41">
    <property type="entry name" value="BRAIN-SPECIFIC HOMEOBOX PROTEIN"/>
    <property type="match status" value="1"/>
</dbReference>
<dbReference type="PANTHER" id="PTHR24327">
    <property type="entry name" value="HOMEOBOX PROTEIN"/>
    <property type="match status" value="1"/>
</dbReference>
<dbReference type="Pfam" id="PF00046">
    <property type="entry name" value="Homeodomain"/>
    <property type="match status" value="1"/>
</dbReference>
<keyword evidence="1 4" id="KW-0238">DNA-binding</keyword>
<dbReference type="SMART" id="SM00389">
    <property type="entry name" value="HOX"/>
    <property type="match status" value="1"/>
</dbReference>
<accession>A0A813PNN7</accession>
<keyword evidence="8" id="KW-1185">Reference proteome</keyword>
<evidence type="ECO:0000256" key="3">
    <source>
        <dbReference type="ARBA" id="ARBA00023242"/>
    </source>
</evidence>
<protein>
    <recommendedName>
        <fullName evidence="6">Homeobox domain-containing protein</fullName>
    </recommendedName>
</protein>
<keyword evidence="3 4" id="KW-0539">Nucleus</keyword>
<dbReference type="GO" id="GO:0000978">
    <property type="term" value="F:RNA polymerase II cis-regulatory region sequence-specific DNA binding"/>
    <property type="evidence" value="ECO:0007669"/>
    <property type="project" value="TreeGrafter"/>
</dbReference>
<gene>
    <name evidence="7" type="ORF">JXQ802_LOCUS1797</name>
</gene>
<organism evidence="7 8">
    <name type="scientific">Rotaria sordida</name>
    <dbReference type="NCBI Taxonomy" id="392033"/>
    <lineage>
        <taxon>Eukaryota</taxon>
        <taxon>Metazoa</taxon>
        <taxon>Spiralia</taxon>
        <taxon>Gnathifera</taxon>
        <taxon>Rotifera</taxon>
        <taxon>Eurotatoria</taxon>
        <taxon>Bdelloidea</taxon>
        <taxon>Philodinida</taxon>
        <taxon>Philodinidae</taxon>
        <taxon>Rotaria</taxon>
    </lineage>
</organism>
<evidence type="ECO:0000313" key="8">
    <source>
        <dbReference type="Proteomes" id="UP000663870"/>
    </source>
</evidence>
<dbReference type="Proteomes" id="UP000663870">
    <property type="component" value="Unassembled WGS sequence"/>
</dbReference>
<dbReference type="GO" id="GO:0005634">
    <property type="term" value="C:nucleus"/>
    <property type="evidence" value="ECO:0007669"/>
    <property type="project" value="UniProtKB-SubCell"/>
</dbReference>
<dbReference type="EMBL" id="CAJNOL010000021">
    <property type="protein sequence ID" value="CAF0753155.1"/>
    <property type="molecule type" value="Genomic_DNA"/>
</dbReference>
<dbReference type="GO" id="GO:0000981">
    <property type="term" value="F:DNA-binding transcription factor activity, RNA polymerase II-specific"/>
    <property type="evidence" value="ECO:0007669"/>
    <property type="project" value="TreeGrafter"/>
</dbReference>
<dbReference type="InterPro" id="IPR050460">
    <property type="entry name" value="Distal-less_Homeobox_TF"/>
</dbReference>
<feature type="DNA-binding region" description="Homeobox" evidence="4">
    <location>
        <begin position="84"/>
        <end position="143"/>
    </location>
</feature>
<evidence type="ECO:0000313" key="7">
    <source>
        <dbReference type="EMBL" id="CAF0753155.1"/>
    </source>
</evidence>
<comment type="caution">
    <text evidence="7">The sequence shown here is derived from an EMBL/GenBank/DDBJ whole genome shotgun (WGS) entry which is preliminary data.</text>
</comment>
<reference evidence="7" key="1">
    <citation type="submission" date="2021-02" db="EMBL/GenBank/DDBJ databases">
        <authorList>
            <person name="Nowell W R."/>
        </authorList>
    </citation>
    <scope>NUCLEOTIDE SEQUENCE</scope>
</reference>
<name>A0A813PNN7_9BILA</name>
<evidence type="ECO:0000256" key="5">
    <source>
        <dbReference type="RuleBase" id="RU000682"/>
    </source>
</evidence>
<dbReference type="InterPro" id="IPR001356">
    <property type="entry name" value="HD"/>
</dbReference>
<keyword evidence="2 4" id="KW-0371">Homeobox</keyword>
<evidence type="ECO:0000256" key="1">
    <source>
        <dbReference type="ARBA" id="ARBA00023125"/>
    </source>
</evidence>
<dbReference type="AlphaFoldDB" id="A0A813PNN7"/>
<proteinExistence type="predicted"/>
<comment type="subcellular location">
    <subcellularLocation>
        <location evidence="4 5">Nucleus</location>
    </subcellularLocation>
</comment>
<evidence type="ECO:0000256" key="2">
    <source>
        <dbReference type="ARBA" id="ARBA00023155"/>
    </source>
</evidence>